<evidence type="ECO:0000256" key="8">
    <source>
        <dbReference type="ARBA" id="ARBA00023303"/>
    </source>
</evidence>
<feature type="binding site" evidence="11">
    <location>
        <position position="77"/>
    </location>
    <ligand>
        <name>Na(+)</name>
        <dbReference type="ChEBI" id="CHEBI:29101"/>
        <note>structural</note>
    </ligand>
</feature>
<comment type="similarity">
    <text evidence="9 11">Belongs to the fluoride channel Fluc/FEX (TC 1.A.43) family.</text>
</comment>
<evidence type="ECO:0000256" key="4">
    <source>
        <dbReference type="ARBA" id="ARBA00022692"/>
    </source>
</evidence>
<keyword evidence="4 11" id="KW-0812">Transmembrane</keyword>
<feature type="transmembrane region" description="Helical" evidence="11">
    <location>
        <begin position="98"/>
        <end position="120"/>
    </location>
</feature>
<evidence type="ECO:0000256" key="11">
    <source>
        <dbReference type="HAMAP-Rule" id="MF_00454"/>
    </source>
</evidence>
<name>A0ABN6LZV5_9BACT</name>
<keyword evidence="11" id="KW-0479">Metal-binding</keyword>
<keyword evidence="6 11" id="KW-0406">Ion transport</keyword>
<feature type="transmembrane region" description="Helical" evidence="11">
    <location>
        <begin position="38"/>
        <end position="55"/>
    </location>
</feature>
<sequence>MTKLFAVALGGALGSMGRYLTALLVERYSRSNFPFETLVANLLGCLIIGLLWGYFERIPLSNEFRLFIFTGILGGFTTFSTFSRESVQLFKSGETMVAVWYILLSNGFGIALTAAGFLVASQILRPY</sequence>
<comment type="catalytic activity">
    <reaction evidence="10">
        <text>fluoride(in) = fluoride(out)</text>
        <dbReference type="Rhea" id="RHEA:76159"/>
        <dbReference type="ChEBI" id="CHEBI:17051"/>
    </reaction>
    <physiologicalReaction direction="left-to-right" evidence="10">
        <dbReference type="Rhea" id="RHEA:76160"/>
    </physiologicalReaction>
</comment>
<feature type="binding site" evidence="11">
    <location>
        <position position="74"/>
    </location>
    <ligand>
        <name>Na(+)</name>
        <dbReference type="ChEBI" id="CHEBI:29101"/>
        <note>structural</note>
    </ligand>
</feature>
<evidence type="ECO:0000256" key="3">
    <source>
        <dbReference type="ARBA" id="ARBA00022519"/>
    </source>
</evidence>
<keyword evidence="2 11" id="KW-1003">Cell membrane</keyword>
<dbReference type="Proteomes" id="UP000830055">
    <property type="component" value="Chromosome"/>
</dbReference>
<evidence type="ECO:0000256" key="1">
    <source>
        <dbReference type="ARBA" id="ARBA00004651"/>
    </source>
</evidence>
<keyword evidence="11" id="KW-0813">Transport</keyword>
<dbReference type="Pfam" id="PF02537">
    <property type="entry name" value="CRCB"/>
    <property type="match status" value="1"/>
</dbReference>
<evidence type="ECO:0000256" key="6">
    <source>
        <dbReference type="ARBA" id="ARBA00023065"/>
    </source>
</evidence>
<evidence type="ECO:0000256" key="9">
    <source>
        <dbReference type="ARBA" id="ARBA00035120"/>
    </source>
</evidence>
<dbReference type="RefSeq" id="WP_284153274.1">
    <property type="nucleotide sequence ID" value="NZ_AP025516.1"/>
</dbReference>
<evidence type="ECO:0000256" key="7">
    <source>
        <dbReference type="ARBA" id="ARBA00023136"/>
    </source>
</evidence>
<gene>
    <name evidence="11 12" type="primary">crcB</name>
    <name evidence="11" type="synonym">fluC</name>
    <name evidence="12" type="ORF">DPPLL_05440</name>
</gene>
<organism evidence="12 13">
    <name type="scientific">Desulfofustis limnaeus</name>
    <dbReference type="NCBI Taxonomy" id="2740163"/>
    <lineage>
        <taxon>Bacteria</taxon>
        <taxon>Pseudomonadati</taxon>
        <taxon>Thermodesulfobacteriota</taxon>
        <taxon>Desulfobulbia</taxon>
        <taxon>Desulfobulbales</taxon>
        <taxon>Desulfocapsaceae</taxon>
        <taxon>Desulfofustis</taxon>
    </lineage>
</organism>
<comment type="function">
    <text evidence="11">Fluoride-specific ion channel. Important for reducing fluoride concentration in the cell, thus reducing its toxicity.</text>
</comment>
<evidence type="ECO:0000256" key="2">
    <source>
        <dbReference type="ARBA" id="ARBA00022475"/>
    </source>
</evidence>
<dbReference type="PANTHER" id="PTHR28259">
    <property type="entry name" value="FLUORIDE EXPORT PROTEIN 1-RELATED"/>
    <property type="match status" value="1"/>
</dbReference>
<feature type="transmembrane region" description="Helical" evidence="11">
    <location>
        <begin position="64"/>
        <end position="83"/>
    </location>
</feature>
<evidence type="ECO:0000256" key="10">
    <source>
        <dbReference type="ARBA" id="ARBA00035585"/>
    </source>
</evidence>
<accession>A0ABN6LZV5</accession>
<dbReference type="HAMAP" id="MF_00454">
    <property type="entry name" value="FluC"/>
    <property type="match status" value="1"/>
</dbReference>
<keyword evidence="11" id="KW-0915">Sodium</keyword>
<dbReference type="InterPro" id="IPR003691">
    <property type="entry name" value="FluC"/>
</dbReference>
<comment type="activity regulation">
    <text evidence="11">Na(+) is not transported, but it plays an essential structural role and its presence is essential for fluoride channel function.</text>
</comment>
<dbReference type="EMBL" id="AP025516">
    <property type="protein sequence ID" value="BDD86179.1"/>
    <property type="molecule type" value="Genomic_DNA"/>
</dbReference>
<evidence type="ECO:0000256" key="5">
    <source>
        <dbReference type="ARBA" id="ARBA00022989"/>
    </source>
</evidence>
<comment type="subcellular location">
    <subcellularLocation>
        <location evidence="1 11">Cell membrane</location>
        <topology evidence="1 11">Multi-pass membrane protein</topology>
    </subcellularLocation>
</comment>
<keyword evidence="8 11" id="KW-0407">Ion channel</keyword>
<keyword evidence="5 11" id="KW-1133">Transmembrane helix</keyword>
<evidence type="ECO:0000313" key="12">
    <source>
        <dbReference type="EMBL" id="BDD86179.1"/>
    </source>
</evidence>
<protein>
    <recommendedName>
        <fullName evidence="11">Fluoride-specific ion channel FluC</fullName>
    </recommendedName>
</protein>
<dbReference type="PANTHER" id="PTHR28259:SF1">
    <property type="entry name" value="FLUORIDE EXPORT PROTEIN 1-RELATED"/>
    <property type="match status" value="1"/>
</dbReference>
<keyword evidence="13" id="KW-1185">Reference proteome</keyword>
<dbReference type="NCBIfam" id="TIGR00494">
    <property type="entry name" value="crcB"/>
    <property type="match status" value="1"/>
</dbReference>
<evidence type="ECO:0000313" key="13">
    <source>
        <dbReference type="Proteomes" id="UP000830055"/>
    </source>
</evidence>
<reference evidence="12 13" key="1">
    <citation type="submission" date="2022-01" db="EMBL/GenBank/DDBJ databases">
        <title>Desulfofustis limnae sp. nov., a novel mesophilic sulfate-reducing bacterium isolated from marsh soil.</title>
        <authorList>
            <person name="Watanabe M."/>
            <person name="Takahashi A."/>
            <person name="Kojima H."/>
            <person name="Fukui M."/>
        </authorList>
    </citation>
    <scope>NUCLEOTIDE SEQUENCE [LARGE SCALE GENOMIC DNA]</scope>
    <source>
        <strain evidence="12 13">PPLL</strain>
    </source>
</reference>
<keyword evidence="7 11" id="KW-0472">Membrane</keyword>
<keyword evidence="3" id="KW-0997">Cell inner membrane</keyword>
<proteinExistence type="inferred from homology"/>